<accession>A0A0F7KN48</accession>
<evidence type="ECO:0000313" key="2">
    <source>
        <dbReference type="Proteomes" id="UP000034392"/>
    </source>
</evidence>
<dbReference type="Proteomes" id="UP000034392">
    <property type="component" value="Chromosome"/>
</dbReference>
<dbReference type="KEGG" id="aay:WYH_00910"/>
<dbReference type="PATRIC" id="fig|1267766.3.peg.915"/>
<gene>
    <name evidence="1" type="ORF">WYH_00910</name>
</gene>
<sequence length="269" mass="29166">MLRRSGTGLLAVCAIASTPALAQDRHLSFLACPVAQDMGPDRDFCFFVMHEGVRYGLSGPPDWGNPQLGHQVLVEAVIADKAEECGGVPIDGRVSVMPELSPECDEIAPFRPALRLSGPAPRRKLSEIERAAIAADPSASLQIVRLPPVPEHDVTLGRWETIYFPFESDRASGPDALMMVRLAELAGATPGAEVSIRAYRGATLLDDGRSLVEREGMARQRGEKVANILRGLGAHDRSIGVEMVETPPEADGERDWMSRRVEILVRAGR</sequence>
<proteinExistence type="predicted"/>
<protein>
    <submittedName>
        <fullName evidence="1">Uncharacterized protein</fullName>
    </submittedName>
</protein>
<dbReference type="RefSeq" id="WP_046902879.1">
    <property type="nucleotide sequence ID" value="NZ_CP011452.2"/>
</dbReference>
<reference evidence="1" key="1">
    <citation type="submission" date="2015-05" db="EMBL/GenBank/DDBJ databases">
        <title>The complete genome of Altererythrobacter atlanticus strain 26DY36.</title>
        <authorList>
            <person name="Wu Y.-H."/>
            <person name="Cheng H."/>
            <person name="Wu X.-W."/>
        </authorList>
    </citation>
    <scope>NUCLEOTIDE SEQUENCE [LARGE SCALE GENOMIC DNA]</scope>
    <source>
        <strain evidence="1">26DY36</strain>
    </source>
</reference>
<name>A0A0F7KN48_9SPHN</name>
<dbReference type="OrthoDB" id="9816402at2"/>
<dbReference type="AlphaFoldDB" id="A0A0F7KN48"/>
<evidence type="ECO:0000313" key="1">
    <source>
        <dbReference type="EMBL" id="AKH41958.1"/>
    </source>
</evidence>
<dbReference type="STRING" id="1267766.WYH_00910"/>
<keyword evidence="2" id="KW-1185">Reference proteome</keyword>
<dbReference type="EMBL" id="CP011452">
    <property type="protein sequence ID" value="AKH41958.1"/>
    <property type="molecule type" value="Genomic_DNA"/>
</dbReference>
<organism evidence="1 2">
    <name type="scientific">Croceibacterium atlanticum</name>
    <dbReference type="NCBI Taxonomy" id="1267766"/>
    <lineage>
        <taxon>Bacteria</taxon>
        <taxon>Pseudomonadati</taxon>
        <taxon>Pseudomonadota</taxon>
        <taxon>Alphaproteobacteria</taxon>
        <taxon>Sphingomonadales</taxon>
        <taxon>Erythrobacteraceae</taxon>
        <taxon>Croceibacterium</taxon>
    </lineage>
</organism>